<dbReference type="InterPro" id="IPR036396">
    <property type="entry name" value="Cyt_P450_sf"/>
</dbReference>
<proteinExistence type="inferred from homology"/>
<evidence type="ECO:0000256" key="2">
    <source>
        <dbReference type="ARBA" id="ARBA00003690"/>
    </source>
</evidence>
<dbReference type="GO" id="GO:0020037">
    <property type="term" value="F:heme binding"/>
    <property type="evidence" value="ECO:0007669"/>
    <property type="project" value="InterPro"/>
</dbReference>
<sequence length="569" mass="65540">MHLLIRKVHFYFPSFLYKKKDGKGKRTKLGLRDAHSSDETRNCFHFTPVFCVVVVFRRASRDNSCEDVKAGSTTDMLRFVMLLLILSLIVFALYWVWGWCVTSRLEPPEHPGRVPLIGHLHIFLGNSITLWNTAKELSYTSLRMGGVTSIYFGPRIVYVLTDPDDYLTVANACLQKDSIYNIAKPWLGEGLITATLSKWKHHRKLLNPAFSHLVLHGFQGVFNSQSRRLVRDMASEAGKGPFDHWAYTRRNALETICLTALGVDFCENSVLNSQYEHAAEQMLTVLVERFQKFWLSSDFIYNWSSLKKKQERCLEILHSMSNTIIKTRKASYLSNKKNGLEASTGTKFKAFLDLLLELSIEKGAFNDLEIREQVDTMIVAGHDTSANVLMYTLVMIGSYPKVQERIFKELYDIFGNDDRDVTKQDLSQLVYLEAVLKETMRVYTIVPMTARWLDKNVKLKNYTLTAGRTCLMFAYGVHRHAMWGPDAEEFKPERWLDPATLPQSPNAFAAFKMGRRNCYGKTYSYLSMKTTLAHLLRHYRVQADHNKMILKVDVMLKPECGHFISIEKR</sequence>
<evidence type="ECO:0000256" key="13">
    <source>
        <dbReference type="ARBA" id="ARBA00023136"/>
    </source>
</evidence>
<comment type="function">
    <text evidence="2">May be involved in the metabolism of insect hormones and in the breakdown of synthetic insecticides.</text>
</comment>
<evidence type="ECO:0000256" key="15">
    <source>
        <dbReference type="SAM" id="Phobius"/>
    </source>
</evidence>
<dbReference type="EMBL" id="KQ459144">
    <property type="protein sequence ID" value="KPJ03617.1"/>
    <property type="molecule type" value="Genomic_DNA"/>
</dbReference>
<evidence type="ECO:0000256" key="14">
    <source>
        <dbReference type="PIRSR" id="PIRSR602401-1"/>
    </source>
</evidence>
<evidence type="ECO:0000256" key="3">
    <source>
        <dbReference type="ARBA" id="ARBA00004174"/>
    </source>
</evidence>
<dbReference type="GO" id="GO:0005506">
    <property type="term" value="F:iron ion binding"/>
    <property type="evidence" value="ECO:0007669"/>
    <property type="project" value="InterPro"/>
</dbReference>
<evidence type="ECO:0000256" key="4">
    <source>
        <dbReference type="ARBA" id="ARBA00004406"/>
    </source>
</evidence>
<dbReference type="GO" id="GO:0016705">
    <property type="term" value="F:oxidoreductase activity, acting on paired donors, with incorporation or reduction of molecular oxygen"/>
    <property type="evidence" value="ECO:0007669"/>
    <property type="project" value="InterPro"/>
</dbReference>
<keyword evidence="10" id="KW-0560">Oxidoreductase</keyword>
<evidence type="ECO:0000256" key="8">
    <source>
        <dbReference type="ARBA" id="ARBA00022824"/>
    </source>
</evidence>
<evidence type="ECO:0000313" key="16">
    <source>
        <dbReference type="EMBL" id="KPJ03617.1"/>
    </source>
</evidence>
<dbReference type="Proteomes" id="UP000053268">
    <property type="component" value="Unassembled WGS sequence"/>
</dbReference>
<evidence type="ECO:0000256" key="9">
    <source>
        <dbReference type="ARBA" id="ARBA00022848"/>
    </source>
</evidence>
<keyword evidence="8" id="KW-0256">Endoplasmic reticulum</keyword>
<evidence type="ECO:0000256" key="11">
    <source>
        <dbReference type="ARBA" id="ARBA00023004"/>
    </source>
</evidence>
<feature type="binding site" description="axial binding residue" evidence="14">
    <location>
        <position position="518"/>
    </location>
    <ligand>
        <name>heme</name>
        <dbReference type="ChEBI" id="CHEBI:30413"/>
    </ligand>
    <ligandPart>
        <name>Fe</name>
        <dbReference type="ChEBI" id="CHEBI:18248"/>
    </ligandPart>
</feature>
<dbReference type="GO" id="GO:0005789">
    <property type="term" value="C:endoplasmic reticulum membrane"/>
    <property type="evidence" value="ECO:0007669"/>
    <property type="project" value="UniProtKB-SubCell"/>
</dbReference>
<evidence type="ECO:0000313" key="17">
    <source>
        <dbReference type="Proteomes" id="UP000053268"/>
    </source>
</evidence>
<keyword evidence="11 14" id="KW-0408">Iron</keyword>
<evidence type="ECO:0000256" key="10">
    <source>
        <dbReference type="ARBA" id="ARBA00023002"/>
    </source>
</evidence>
<keyword evidence="15" id="KW-0812">Transmembrane</keyword>
<feature type="transmembrane region" description="Helical" evidence="15">
    <location>
        <begin position="79"/>
        <end position="97"/>
    </location>
</feature>
<keyword evidence="7 14" id="KW-0479">Metal-binding</keyword>
<comment type="subcellular location">
    <subcellularLocation>
        <location evidence="4">Endoplasmic reticulum membrane</location>
        <topology evidence="4">Peripheral membrane protein</topology>
    </subcellularLocation>
    <subcellularLocation>
        <location evidence="3">Microsome membrane</location>
        <topology evidence="3">Peripheral membrane protein</topology>
    </subcellularLocation>
</comment>
<dbReference type="AlphaFoldDB" id="A0A194QDS7"/>
<keyword evidence="6 14" id="KW-0349">Heme</keyword>
<evidence type="ECO:0000256" key="5">
    <source>
        <dbReference type="ARBA" id="ARBA00010617"/>
    </source>
</evidence>
<dbReference type="InterPro" id="IPR002401">
    <property type="entry name" value="Cyt_P450_E_grp-I"/>
</dbReference>
<comment type="similarity">
    <text evidence="5">Belongs to the cytochrome P450 family.</text>
</comment>
<comment type="cofactor">
    <cofactor evidence="1 14">
        <name>heme</name>
        <dbReference type="ChEBI" id="CHEBI:30413"/>
    </cofactor>
</comment>
<gene>
    <name evidence="16" type="ORF">RR46_04229</name>
</gene>
<keyword evidence="15" id="KW-1133">Transmembrane helix</keyword>
<dbReference type="InterPro" id="IPR001128">
    <property type="entry name" value="Cyt_P450"/>
</dbReference>
<dbReference type="SUPFAM" id="SSF48264">
    <property type="entry name" value="Cytochrome P450"/>
    <property type="match status" value="1"/>
</dbReference>
<dbReference type="PANTHER" id="PTHR24291:SF189">
    <property type="entry name" value="CYTOCHROME P450 4C3-RELATED"/>
    <property type="match status" value="1"/>
</dbReference>
<reference evidence="16 17" key="1">
    <citation type="journal article" date="2015" name="Nat. Commun.">
        <title>Outbred genome sequencing and CRISPR/Cas9 gene editing in butterflies.</title>
        <authorList>
            <person name="Li X."/>
            <person name="Fan D."/>
            <person name="Zhang W."/>
            <person name="Liu G."/>
            <person name="Zhang L."/>
            <person name="Zhao L."/>
            <person name="Fang X."/>
            <person name="Chen L."/>
            <person name="Dong Y."/>
            <person name="Chen Y."/>
            <person name="Ding Y."/>
            <person name="Zhao R."/>
            <person name="Feng M."/>
            <person name="Zhu Y."/>
            <person name="Feng Y."/>
            <person name="Jiang X."/>
            <person name="Zhu D."/>
            <person name="Xiang H."/>
            <person name="Feng X."/>
            <person name="Li S."/>
            <person name="Wang J."/>
            <person name="Zhang G."/>
            <person name="Kronforst M.R."/>
            <person name="Wang W."/>
        </authorList>
    </citation>
    <scope>NUCLEOTIDE SEQUENCE [LARGE SCALE GENOMIC DNA]</scope>
    <source>
        <strain evidence="16">Ya'a_city_454_Px</strain>
        <tissue evidence="16">Whole body</tissue>
    </source>
</reference>
<evidence type="ECO:0000256" key="7">
    <source>
        <dbReference type="ARBA" id="ARBA00022723"/>
    </source>
</evidence>
<dbReference type="PRINTS" id="PR00385">
    <property type="entry name" value="P450"/>
</dbReference>
<dbReference type="PRINTS" id="PR00463">
    <property type="entry name" value="EP450I"/>
</dbReference>
<organism evidence="16 17">
    <name type="scientific">Papilio xuthus</name>
    <name type="common">Asian swallowtail butterfly</name>
    <dbReference type="NCBI Taxonomy" id="66420"/>
    <lineage>
        <taxon>Eukaryota</taxon>
        <taxon>Metazoa</taxon>
        <taxon>Ecdysozoa</taxon>
        <taxon>Arthropoda</taxon>
        <taxon>Hexapoda</taxon>
        <taxon>Insecta</taxon>
        <taxon>Pterygota</taxon>
        <taxon>Neoptera</taxon>
        <taxon>Endopterygota</taxon>
        <taxon>Lepidoptera</taxon>
        <taxon>Glossata</taxon>
        <taxon>Ditrysia</taxon>
        <taxon>Papilionoidea</taxon>
        <taxon>Papilionidae</taxon>
        <taxon>Papilioninae</taxon>
        <taxon>Papilio</taxon>
    </lineage>
</organism>
<keyword evidence="12" id="KW-0503">Monooxygenase</keyword>
<name>A0A194QDS7_PAPXU</name>
<keyword evidence="9" id="KW-0492">Microsome</keyword>
<dbReference type="PANTHER" id="PTHR24291">
    <property type="entry name" value="CYTOCHROME P450 FAMILY 4"/>
    <property type="match status" value="1"/>
</dbReference>
<dbReference type="CDD" id="cd20628">
    <property type="entry name" value="CYP4"/>
    <property type="match status" value="1"/>
</dbReference>
<protein>
    <submittedName>
        <fullName evidence="16">Cytochrome P450 4C1</fullName>
    </submittedName>
</protein>
<dbReference type="Gene3D" id="1.10.630.10">
    <property type="entry name" value="Cytochrome P450"/>
    <property type="match status" value="1"/>
</dbReference>
<evidence type="ECO:0000256" key="12">
    <source>
        <dbReference type="ARBA" id="ARBA00023033"/>
    </source>
</evidence>
<keyword evidence="13 15" id="KW-0472">Membrane</keyword>
<dbReference type="STRING" id="66420.A0A194QDS7"/>
<evidence type="ECO:0000256" key="1">
    <source>
        <dbReference type="ARBA" id="ARBA00001971"/>
    </source>
</evidence>
<accession>A0A194QDS7</accession>
<dbReference type="GO" id="GO:0004497">
    <property type="term" value="F:monooxygenase activity"/>
    <property type="evidence" value="ECO:0007669"/>
    <property type="project" value="UniProtKB-KW"/>
</dbReference>
<evidence type="ECO:0000256" key="6">
    <source>
        <dbReference type="ARBA" id="ARBA00022617"/>
    </source>
</evidence>
<dbReference type="Pfam" id="PF00067">
    <property type="entry name" value="p450"/>
    <property type="match status" value="1"/>
</dbReference>
<keyword evidence="17" id="KW-1185">Reference proteome</keyword>
<dbReference type="InterPro" id="IPR050196">
    <property type="entry name" value="Cytochrome_P450_Monoox"/>
</dbReference>